<dbReference type="KEGG" id="coh:EAV92_15150"/>
<dbReference type="CDD" id="cd05379">
    <property type="entry name" value="CAP_bacterial"/>
    <property type="match status" value="1"/>
</dbReference>
<feature type="chain" id="PRO_5039686703" description="SCP domain-containing protein" evidence="1">
    <location>
        <begin position="42"/>
        <end position="200"/>
    </location>
</feature>
<dbReference type="InterPro" id="IPR014044">
    <property type="entry name" value="CAP_dom"/>
</dbReference>
<dbReference type="Pfam" id="PF00188">
    <property type="entry name" value="CAP"/>
    <property type="match status" value="1"/>
</dbReference>
<reference evidence="3 4" key="1">
    <citation type="submission" date="2018-10" db="EMBL/GenBank/DDBJ databases">
        <title>Genome Sequence of Cohnella sp.</title>
        <authorList>
            <person name="Srinivasan S."/>
            <person name="Kim M.K."/>
        </authorList>
    </citation>
    <scope>NUCLEOTIDE SEQUENCE [LARGE SCALE GENOMIC DNA]</scope>
    <source>
        <strain evidence="3 4">18JY8-7</strain>
    </source>
</reference>
<organism evidence="3 4">
    <name type="scientific">Cohnella candidum</name>
    <dbReference type="NCBI Taxonomy" id="2674991"/>
    <lineage>
        <taxon>Bacteria</taxon>
        <taxon>Bacillati</taxon>
        <taxon>Bacillota</taxon>
        <taxon>Bacilli</taxon>
        <taxon>Bacillales</taxon>
        <taxon>Paenibacillaceae</taxon>
        <taxon>Cohnella</taxon>
    </lineage>
</organism>
<dbReference type="InterPro" id="IPR035940">
    <property type="entry name" value="CAP_sf"/>
</dbReference>
<gene>
    <name evidence="3" type="ORF">EAV92_15150</name>
</gene>
<feature type="signal peptide" evidence="1">
    <location>
        <begin position="1"/>
        <end position="41"/>
    </location>
</feature>
<dbReference type="AlphaFoldDB" id="A0A3G3JZV6"/>
<name>A0A3G3JZV6_9BACL</name>
<dbReference type="PANTHER" id="PTHR31157">
    <property type="entry name" value="SCP DOMAIN-CONTAINING PROTEIN"/>
    <property type="match status" value="1"/>
</dbReference>
<evidence type="ECO:0000313" key="3">
    <source>
        <dbReference type="EMBL" id="AYQ73795.1"/>
    </source>
</evidence>
<dbReference type="Gene3D" id="3.40.33.10">
    <property type="entry name" value="CAP"/>
    <property type="match status" value="1"/>
</dbReference>
<evidence type="ECO:0000313" key="4">
    <source>
        <dbReference type="Proteomes" id="UP000269097"/>
    </source>
</evidence>
<dbReference type="SUPFAM" id="SSF55797">
    <property type="entry name" value="PR-1-like"/>
    <property type="match status" value="1"/>
</dbReference>
<keyword evidence="4" id="KW-1185">Reference proteome</keyword>
<evidence type="ECO:0000256" key="1">
    <source>
        <dbReference type="SAM" id="SignalP"/>
    </source>
</evidence>
<feature type="domain" description="SCP" evidence="2">
    <location>
        <begin position="88"/>
        <end position="197"/>
    </location>
</feature>
<dbReference type="Proteomes" id="UP000269097">
    <property type="component" value="Chromosome"/>
</dbReference>
<accession>A0A3G3JZV6</accession>
<sequence length="200" mass="21464">MKQAKTKGGIFFVKVLKGFKGWAKLLAVGALALSISIPAGAASAASSSSVYNISTGTLTTAQLNSLLAANTAKLSATTTASFSTKVVTLVNQQRAKAGLKPVKISTKLSASALKKAKDMKVNRYFSHNSPILGTPFQLMKKLGITYRYAAENIAMGQTSPAQVMKDWMNSKAHRSIIMSSKYKYIGVAYYQGEWVQHFTG</sequence>
<evidence type="ECO:0000259" key="2">
    <source>
        <dbReference type="Pfam" id="PF00188"/>
    </source>
</evidence>
<protein>
    <recommendedName>
        <fullName evidence="2">SCP domain-containing protein</fullName>
    </recommendedName>
</protein>
<dbReference type="EMBL" id="CP033433">
    <property type="protein sequence ID" value="AYQ73795.1"/>
    <property type="molecule type" value="Genomic_DNA"/>
</dbReference>
<proteinExistence type="predicted"/>
<keyword evidence="1" id="KW-0732">Signal</keyword>
<dbReference type="PANTHER" id="PTHR31157:SF1">
    <property type="entry name" value="SCP DOMAIN-CONTAINING PROTEIN"/>
    <property type="match status" value="1"/>
</dbReference>